<dbReference type="Gene3D" id="3.30.110.90">
    <property type="entry name" value="Amidohydrolase"/>
    <property type="match status" value="1"/>
</dbReference>
<dbReference type="SUPFAM" id="SSF51338">
    <property type="entry name" value="Composite domain of metallo-dependent hydrolases"/>
    <property type="match status" value="1"/>
</dbReference>
<protein>
    <submittedName>
        <fullName evidence="2">Amidohydrolase</fullName>
    </submittedName>
</protein>
<keyword evidence="3" id="KW-1185">Reference proteome</keyword>
<gene>
    <name evidence="2" type="ORF">FEE95_10365</name>
</gene>
<dbReference type="PANTHER" id="PTHR43135:SF3">
    <property type="entry name" value="ALPHA-D-RIBOSE 1-METHYLPHOSPHONATE 5-TRIPHOSPHATE DIPHOSPHATASE"/>
    <property type="match status" value="1"/>
</dbReference>
<reference evidence="2 3" key="1">
    <citation type="submission" date="2019-05" db="EMBL/GenBank/DDBJ databases">
        <authorList>
            <person name="Zhang J.-Y."/>
            <person name="Feg X."/>
            <person name="Du Z.-J."/>
        </authorList>
    </citation>
    <scope>NUCLEOTIDE SEQUENCE [LARGE SCALE GENOMIC DNA]</scope>
    <source>
        <strain evidence="2 3">RZ26</strain>
    </source>
</reference>
<dbReference type="AlphaFoldDB" id="A0A5S3PQA9"/>
<dbReference type="SUPFAM" id="SSF51556">
    <property type="entry name" value="Metallo-dependent hydrolases"/>
    <property type="match status" value="1"/>
</dbReference>
<sequence>MRILLLIVFCAALNLNCSLEEKEQFDLVIQNGNSIDLETGNITKQSIFISEGRIIKVNDIEETNSFEVKKIIDASGKFILPGFWDNHVHFRGGDSLIDANKNFLNLFIANGITTVRDAGGDLTTAILDWRKQIAEGSLVGPTIFTSGPKIDGVAGTWEGSLEVENEIDVRNALDILQRIPSDYVKLYDSKISGEMYLKTIVEAEKRDLIVSGHMPFTVELNQAVDSGIDAIEHLYYVMKGCASNEKEITQQLKNNEIGFWDAMPLLMENYEDSTAQKMFFHLKGNNVYVVPTLHIGKTLSYLDEVDHSNDKYLKYMSTGIIKTYEGRINRVKKSTQKAIADRKELDRFFGKLANSLNEAGVGLLAGSDSGAYNSYTYPGISLHNELQAMVANGISPLNALKTSAYNGSKFLKKEADYGNISPGKVADLVILDANPLDNIENTQKIHTVIKSGKTHSKEQLRGLLEAAKTIPPLKEESIFIR</sequence>
<organism evidence="2 3">
    <name type="scientific">Maribacter algarum</name>
    <name type="common">ex Zhang et al. 2020</name>
    <dbReference type="NCBI Taxonomy" id="2578118"/>
    <lineage>
        <taxon>Bacteria</taxon>
        <taxon>Pseudomonadati</taxon>
        <taxon>Bacteroidota</taxon>
        <taxon>Flavobacteriia</taxon>
        <taxon>Flavobacteriales</taxon>
        <taxon>Flavobacteriaceae</taxon>
        <taxon>Maribacter</taxon>
    </lineage>
</organism>
<dbReference type="Gene3D" id="2.30.40.10">
    <property type="entry name" value="Urease, subunit C, domain 1"/>
    <property type="match status" value="1"/>
</dbReference>
<dbReference type="Gene3D" id="3.40.50.10910">
    <property type="entry name" value="Amidohydrolase"/>
    <property type="match status" value="1"/>
</dbReference>
<dbReference type="Proteomes" id="UP000310314">
    <property type="component" value="Unassembled WGS sequence"/>
</dbReference>
<accession>A0A5S3PQA9</accession>
<dbReference type="EMBL" id="VATY01000002">
    <property type="protein sequence ID" value="TMM56892.1"/>
    <property type="molecule type" value="Genomic_DNA"/>
</dbReference>
<dbReference type="InterPro" id="IPR006680">
    <property type="entry name" value="Amidohydro-rel"/>
</dbReference>
<comment type="caution">
    <text evidence="2">The sequence shown here is derived from an EMBL/GenBank/DDBJ whole genome shotgun (WGS) entry which is preliminary data.</text>
</comment>
<dbReference type="OrthoDB" id="9815657at2"/>
<feature type="domain" description="Amidohydrolase-related" evidence="1">
    <location>
        <begin position="78"/>
        <end position="454"/>
    </location>
</feature>
<dbReference type="RefSeq" id="WP_138657876.1">
    <property type="nucleotide sequence ID" value="NZ_VATY01000002.1"/>
</dbReference>
<evidence type="ECO:0000313" key="2">
    <source>
        <dbReference type="EMBL" id="TMM56892.1"/>
    </source>
</evidence>
<evidence type="ECO:0000313" key="3">
    <source>
        <dbReference type="Proteomes" id="UP000310314"/>
    </source>
</evidence>
<evidence type="ECO:0000259" key="1">
    <source>
        <dbReference type="Pfam" id="PF01979"/>
    </source>
</evidence>
<dbReference type="Pfam" id="PF01979">
    <property type="entry name" value="Amidohydro_1"/>
    <property type="match status" value="1"/>
</dbReference>
<dbReference type="InterPro" id="IPR011059">
    <property type="entry name" value="Metal-dep_hydrolase_composite"/>
</dbReference>
<dbReference type="PANTHER" id="PTHR43135">
    <property type="entry name" value="ALPHA-D-RIBOSE 1-METHYLPHOSPHONATE 5-TRIPHOSPHATE DIPHOSPHATASE"/>
    <property type="match status" value="1"/>
</dbReference>
<dbReference type="GO" id="GO:0016810">
    <property type="term" value="F:hydrolase activity, acting on carbon-nitrogen (but not peptide) bonds"/>
    <property type="evidence" value="ECO:0007669"/>
    <property type="project" value="InterPro"/>
</dbReference>
<keyword evidence="2" id="KW-0378">Hydrolase</keyword>
<proteinExistence type="predicted"/>
<dbReference type="InterPro" id="IPR051781">
    <property type="entry name" value="Metallo-dep_Hydrolase"/>
</dbReference>
<name>A0A5S3PQA9_9FLAO</name>
<dbReference type="InterPro" id="IPR032466">
    <property type="entry name" value="Metal_Hydrolase"/>
</dbReference>
<dbReference type="Gene3D" id="1.20.58.520">
    <property type="entry name" value="Amidohydrolase"/>
    <property type="match status" value="1"/>
</dbReference>